<dbReference type="AlphaFoldDB" id="A0A0M2T557"/>
<proteinExistence type="inferred from homology"/>
<dbReference type="InterPro" id="IPR036264">
    <property type="entry name" value="Bact_exopeptidase_dim_dom"/>
</dbReference>
<comment type="cofactor">
    <cofactor evidence="1">
        <name>Mn(2+)</name>
        <dbReference type="ChEBI" id="CHEBI:29035"/>
    </cofactor>
</comment>
<dbReference type="PANTHER" id="PTHR32494">
    <property type="entry name" value="ALLANTOATE DEIMINASE-RELATED"/>
    <property type="match status" value="1"/>
</dbReference>
<feature type="binding site" evidence="7">
    <location>
        <position position="95"/>
    </location>
    <ligand>
        <name>Zn(2+)</name>
        <dbReference type="ChEBI" id="CHEBI:29105"/>
        <label>1</label>
    </ligand>
</feature>
<keyword evidence="5" id="KW-0378">Hydrolase</keyword>
<comment type="caution">
    <text evidence="9">The sequence shown here is derived from an EMBL/GenBank/DDBJ whole genome shotgun (WGS) entry which is preliminary data.</text>
</comment>
<reference evidence="9 10" key="1">
    <citation type="submission" date="2015-04" db="EMBL/GenBank/DDBJ databases">
        <title>Taxonomic description and genome sequence of Bacillus campisalis sp. nov., a novel member of the genus Bacillus isolated from solar saltern.</title>
        <authorList>
            <person name="Mathan Kumar R."/>
            <person name="Kaur G."/>
            <person name="Kumar A."/>
            <person name="Singh N.K."/>
            <person name="Kaur N."/>
            <person name="Kumar N."/>
            <person name="Mayilraj S."/>
        </authorList>
    </citation>
    <scope>NUCLEOTIDE SEQUENCE [LARGE SCALE GENOMIC DNA]</scope>
    <source>
        <strain evidence="9 10">SA2-6</strain>
    </source>
</reference>
<dbReference type="PIRSF" id="PIRSF001235">
    <property type="entry name" value="Amidase_carbamoylase"/>
    <property type="match status" value="1"/>
</dbReference>
<accession>A0A0M2T557</accession>
<feature type="binding site" evidence="7">
    <location>
        <position position="384"/>
    </location>
    <ligand>
        <name>Zn(2+)</name>
        <dbReference type="ChEBI" id="CHEBI:29105"/>
        <label>2</label>
    </ligand>
</feature>
<evidence type="ECO:0000256" key="3">
    <source>
        <dbReference type="ARBA" id="ARBA00011738"/>
    </source>
</evidence>
<dbReference type="PANTHER" id="PTHR32494:SF19">
    <property type="entry name" value="ALLANTOATE DEIMINASE-RELATED"/>
    <property type="match status" value="1"/>
</dbReference>
<dbReference type="OrthoDB" id="9808195at2"/>
<comment type="similarity">
    <text evidence="2">Belongs to the peptidase M20 family.</text>
</comment>
<evidence type="ECO:0000256" key="6">
    <source>
        <dbReference type="ARBA" id="ARBA00023211"/>
    </source>
</evidence>
<evidence type="ECO:0000256" key="2">
    <source>
        <dbReference type="ARBA" id="ARBA00006153"/>
    </source>
</evidence>
<dbReference type="GO" id="GO:0046872">
    <property type="term" value="F:metal ion binding"/>
    <property type="evidence" value="ECO:0007669"/>
    <property type="project" value="UniProtKB-KW"/>
</dbReference>
<keyword evidence="6" id="KW-0464">Manganese</keyword>
<comment type="subunit">
    <text evidence="3">Homodimer.</text>
</comment>
<feature type="binding site" evidence="7">
    <location>
        <position position="130"/>
    </location>
    <ligand>
        <name>Zn(2+)</name>
        <dbReference type="ChEBI" id="CHEBI:29105"/>
        <label>2</label>
    </ligand>
</feature>
<dbReference type="InterPro" id="IPR010158">
    <property type="entry name" value="Amidase_Cbmase"/>
</dbReference>
<dbReference type="PATRIC" id="fig|1408103.3.peg.298"/>
<dbReference type="InterPro" id="IPR002933">
    <property type="entry name" value="Peptidase_M20"/>
</dbReference>
<sequence>MQTPYQKVSETRMSDRIEKLACCSLPGSGVTRLSYTKEMESAEELVSRWMREAGMIVRRDEMGNLIGRYEGIESEGPALLIGSHLDSVVEAGKYDGILGVIAGIEVIQAMFECNIKPYYPIEVIGFCDEEGARFHTTLLGSRAISGNLCYEDLEIKDENGISVANAMKNYGLDPSIYRRAARDPQSLLGYLELHIEQGPVLEQMNQACGAVSGIAGQSRYLFHIKGLAGHAGTVPVSMRKDALVGAAQMIQTIERIALEYELVATVGKLSVKPGASNVIPGLVEGTLDIRSIDCNRKREALQRIMAESNRICERRGLICVFEKVMESPAVFCSSTMIDVIESALEGHRMKSVQLVSGAGHDAMALVANTDIGMIFVRCRGGVSHHPDEFVAIEDMKKGAAVLLDVVLKIAKADK</sequence>
<protein>
    <submittedName>
        <fullName evidence="9">Hydantoinase</fullName>
    </submittedName>
</protein>
<evidence type="ECO:0000256" key="5">
    <source>
        <dbReference type="ARBA" id="ARBA00022801"/>
    </source>
</evidence>
<dbReference type="Gene3D" id="3.40.630.10">
    <property type="entry name" value="Zn peptidases"/>
    <property type="match status" value="1"/>
</dbReference>
<dbReference type="SUPFAM" id="SSF55031">
    <property type="entry name" value="Bacterial exopeptidase dimerisation domain"/>
    <property type="match status" value="1"/>
</dbReference>
<dbReference type="GO" id="GO:0016813">
    <property type="term" value="F:hydrolase activity, acting on carbon-nitrogen (but not peptide) bonds, in linear amidines"/>
    <property type="evidence" value="ECO:0007669"/>
    <property type="project" value="InterPro"/>
</dbReference>
<gene>
    <name evidence="9" type="ORF">WQ57_01365</name>
</gene>
<evidence type="ECO:0000256" key="1">
    <source>
        <dbReference type="ARBA" id="ARBA00001936"/>
    </source>
</evidence>
<dbReference type="Gene3D" id="3.30.70.360">
    <property type="match status" value="1"/>
</dbReference>
<feature type="binding site" evidence="7">
    <location>
        <position position="194"/>
    </location>
    <ligand>
        <name>Zn(2+)</name>
        <dbReference type="ChEBI" id="CHEBI:29105"/>
        <label>1</label>
    </ligand>
</feature>
<keyword evidence="10" id="KW-1185">Reference proteome</keyword>
<feature type="binding site" evidence="8">
    <location>
        <position position="290"/>
    </location>
    <ligand>
        <name>allantoate</name>
        <dbReference type="ChEBI" id="CHEBI:17536"/>
    </ligand>
</feature>
<dbReference type="Pfam" id="PF01546">
    <property type="entry name" value="Peptidase_M20"/>
    <property type="match status" value="1"/>
</dbReference>
<feature type="binding site" evidence="7">
    <location>
        <position position="95"/>
    </location>
    <ligand>
        <name>Zn(2+)</name>
        <dbReference type="ChEBI" id="CHEBI:29105"/>
        <label>2</label>
    </ligand>
</feature>
<evidence type="ECO:0000256" key="4">
    <source>
        <dbReference type="ARBA" id="ARBA00022723"/>
    </source>
</evidence>
<feature type="binding site" evidence="8">
    <location>
        <position position="277"/>
    </location>
    <ligand>
        <name>allantoate</name>
        <dbReference type="ChEBI" id="CHEBI:17536"/>
    </ligand>
</feature>
<dbReference type="EMBL" id="LAYY01000001">
    <property type="protein sequence ID" value="KKK39950.1"/>
    <property type="molecule type" value="Genomic_DNA"/>
</dbReference>
<evidence type="ECO:0000313" key="9">
    <source>
        <dbReference type="EMBL" id="KKK39950.1"/>
    </source>
</evidence>
<dbReference type="NCBIfam" id="NF006771">
    <property type="entry name" value="PRK09290.1-5"/>
    <property type="match status" value="1"/>
</dbReference>
<name>A0A0M2T557_9BACI</name>
<feature type="binding site" evidence="8">
    <location>
        <position position="219"/>
    </location>
    <ligand>
        <name>allantoate</name>
        <dbReference type="ChEBI" id="CHEBI:17536"/>
    </ligand>
</feature>
<dbReference type="NCBIfam" id="TIGR01879">
    <property type="entry name" value="hydantase"/>
    <property type="match status" value="1"/>
</dbReference>
<dbReference type="Proteomes" id="UP000034166">
    <property type="component" value="Unassembled WGS sequence"/>
</dbReference>
<dbReference type="CDD" id="cd03884">
    <property type="entry name" value="M20_bAS"/>
    <property type="match status" value="1"/>
</dbReference>
<keyword evidence="4 7" id="KW-0479">Metal-binding</keyword>
<dbReference type="SUPFAM" id="SSF53187">
    <property type="entry name" value="Zn-dependent exopeptidases"/>
    <property type="match status" value="1"/>
</dbReference>
<comment type="cofactor">
    <cofactor evidence="7">
        <name>Zn(2+)</name>
        <dbReference type="ChEBI" id="CHEBI:29105"/>
    </cofactor>
    <text evidence="7">Binds 2 Zn(2+) ions per subunit.</text>
</comment>
<feature type="binding site" evidence="7">
    <location>
        <position position="84"/>
    </location>
    <ligand>
        <name>Zn(2+)</name>
        <dbReference type="ChEBI" id="CHEBI:29105"/>
        <label>1</label>
    </ligand>
</feature>
<keyword evidence="7" id="KW-0862">Zinc</keyword>
<dbReference type="RefSeq" id="WP_046521891.1">
    <property type="nucleotide sequence ID" value="NZ_LAYY01000001.1"/>
</dbReference>
<evidence type="ECO:0000313" key="10">
    <source>
        <dbReference type="Proteomes" id="UP000034166"/>
    </source>
</evidence>
<organism evidence="9 10">
    <name type="scientific">Mesobacillus campisalis</name>
    <dbReference type="NCBI Taxonomy" id="1408103"/>
    <lineage>
        <taxon>Bacteria</taxon>
        <taxon>Bacillati</taxon>
        <taxon>Bacillota</taxon>
        <taxon>Bacilli</taxon>
        <taxon>Bacillales</taxon>
        <taxon>Bacillaceae</taxon>
        <taxon>Mesobacillus</taxon>
    </lineage>
</organism>
<evidence type="ECO:0000256" key="7">
    <source>
        <dbReference type="PIRSR" id="PIRSR001235-1"/>
    </source>
</evidence>
<evidence type="ECO:0000256" key="8">
    <source>
        <dbReference type="PIRSR" id="PIRSR001235-2"/>
    </source>
</evidence>
<dbReference type="NCBIfam" id="NF006775">
    <property type="entry name" value="PRK09290.2-5"/>
    <property type="match status" value="1"/>
</dbReference>